<dbReference type="PROSITE" id="PS01209">
    <property type="entry name" value="LDLRA_1"/>
    <property type="match status" value="1"/>
</dbReference>
<dbReference type="InterPro" id="IPR018114">
    <property type="entry name" value="TRYPSIN_HIS"/>
</dbReference>
<evidence type="ECO:0000259" key="15">
    <source>
        <dbReference type="PROSITE" id="PS50240"/>
    </source>
</evidence>
<feature type="disulfide bond" evidence="10">
    <location>
        <begin position="736"/>
        <end position="751"/>
    </location>
</feature>
<comment type="catalytic activity">
    <reaction evidence="8">
        <text>Selective cleavage of 103-Arg-|-Ser-104 and 124-Ile-|-Ile-125 bonds in Limulus clotting factor B to form activated factor B. Cleavage of -Pro-Arg-|-Xaa- bonds in synthetic substrates.</text>
        <dbReference type="EC" id="3.4.21.84"/>
    </reaction>
</comment>
<dbReference type="EC" id="3.4.21.84" evidence="9"/>
<dbReference type="PRINTS" id="PR00261">
    <property type="entry name" value="LDLRECEPTOR"/>
</dbReference>
<keyword evidence="1" id="KW-0768">Sushi</keyword>
<dbReference type="PROSITE" id="PS50287">
    <property type="entry name" value="SRCR_2"/>
    <property type="match status" value="1"/>
</dbReference>
<evidence type="ECO:0000256" key="14">
    <source>
        <dbReference type="SAM" id="Phobius"/>
    </source>
</evidence>
<dbReference type="AlphaFoldDB" id="A0AA88I2P5"/>
<dbReference type="PROSITE" id="PS00134">
    <property type="entry name" value="TRYPSIN_HIS"/>
    <property type="match status" value="1"/>
</dbReference>
<dbReference type="Pfam" id="PF00057">
    <property type="entry name" value="Ldl_recept_a"/>
    <property type="match status" value="2"/>
</dbReference>
<keyword evidence="3" id="KW-0732">Signal</keyword>
<dbReference type="GO" id="GO:0016020">
    <property type="term" value="C:membrane"/>
    <property type="evidence" value="ECO:0007669"/>
    <property type="project" value="InterPro"/>
</dbReference>
<keyword evidence="14" id="KW-1133">Transmembrane helix</keyword>
<evidence type="ECO:0000259" key="16">
    <source>
        <dbReference type="PROSITE" id="PS50287"/>
    </source>
</evidence>
<keyword evidence="14" id="KW-0812">Transmembrane</keyword>
<dbReference type="InterPro" id="IPR002172">
    <property type="entry name" value="LDrepeatLR_classA_rpt"/>
</dbReference>
<feature type="region of interest" description="Disordered" evidence="13">
    <location>
        <begin position="151"/>
        <end position="172"/>
    </location>
</feature>
<feature type="disulfide bond" evidence="10">
    <location>
        <begin position="315"/>
        <end position="330"/>
    </location>
</feature>
<evidence type="ECO:0000256" key="3">
    <source>
        <dbReference type="ARBA" id="ARBA00022729"/>
    </source>
</evidence>
<evidence type="ECO:0000313" key="18">
    <source>
        <dbReference type="Proteomes" id="UP001187531"/>
    </source>
</evidence>
<evidence type="ECO:0000256" key="12">
    <source>
        <dbReference type="RuleBase" id="RU363034"/>
    </source>
</evidence>
<dbReference type="InterPro" id="IPR001254">
    <property type="entry name" value="Trypsin_dom"/>
</dbReference>
<feature type="disulfide bond" evidence="10">
    <location>
        <begin position="248"/>
        <end position="263"/>
    </location>
</feature>
<keyword evidence="18" id="KW-1185">Reference proteome</keyword>
<feature type="domain" description="SRCR" evidence="16">
    <location>
        <begin position="896"/>
        <end position="944"/>
    </location>
</feature>
<dbReference type="Gene3D" id="2.40.10.10">
    <property type="entry name" value="Trypsin-like serine proteases"/>
    <property type="match status" value="1"/>
</dbReference>
<feature type="non-terminal residue" evidence="17">
    <location>
        <position position="1141"/>
    </location>
</feature>
<dbReference type="GO" id="GO:0006508">
    <property type="term" value="P:proteolysis"/>
    <property type="evidence" value="ECO:0007669"/>
    <property type="project" value="UniProtKB-KW"/>
</dbReference>
<dbReference type="InterPro" id="IPR001190">
    <property type="entry name" value="SRCR"/>
</dbReference>
<dbReference type="FunFam" id="2.40.10.10:FF:000120">
    <property type="entry name" value="Putative serine protease"/>
    <property type="match status" value="1"/>
</dbReference>
<evidence type="ECO:0000256" key="9">
    <source>
        <dbReference type="ARBA" id="ARBA00066707"/>
    </source>
</evidence>
<dbReference type="GO" id="GO:0004252">
    <property type="term" value="F:serine-type endopeptidase activity"/>
    <property type="evidence" value="ECO:0007669"/>
    <property type="project" value="InterPro"/>
</dbReference>
<sequence length="1141" mass="127848">MLRLDGEGMNRSGPGFEPVDTHIDDKRKRHNRPPRQDEIESANESPFHSNILMQLSGGTEMPVNCKDHPDDTVPKVLAGRRSFDYEFGSHTKSRQTWCSANKKIMLWILLIFVLCILLGSSIWAFITYYPYFYGVSNSIYFNVTQIPNAIEPTNESTGETEGTTSTTTDRTSFDSTTANIPEIITGPATELPYFPEVPRITREVNIFAAAQDKSANIENQSRIRREFDLGCEFRCQDGSGCFPSSFQCDNAVQCKDASDERDCSCPDRLEPWKICDGFPDCPDREDELGCYGCSKNQFSCAPSLGKGCYNTTQRCDGTSQCLASVDETDCIRLDSVYDNTDFAIIERNMNGKWYPVCIEREADSFEFGEALNSYASLICKTYNGEEAQMSAVKAYYPSAQFDISRSFVLKIAGNRLRGIRLQQNSCKRILAIKCSPRSCATVESSSSPQIAQFDQSGMLPSAEKIVGGRPAMIRDWPWIVAVFRNGTHICGGVILNSRWILTAAHCFNRHFNYFYEIQAGMVRRLSLSPYEQTRFVTHIIQERGYSPTNLKNDIALAYVEPPLKLNKFAAPICLAEEDFKVEAGTLCNVAGWGSVNETGYLENIGQADLLQEVSIPIVSICKNSYNDPDKEICAGAEGKDSCQGDSGSPLLCPAPNSGNMLRMVGLVSHGKGCARETSPGVYTKVASYRQWIDNIISKDFNSIKYSKQIKALKINKCPGMTCKMSSGSCLHPNYICDKQVDCFDGSDELNCTRKEEGESKGKSLVIVTPVRRHRGICSEGYRECLSIKECVPQTAWCDRHLDCHDKSDENECTCGHYIWRLNPHRFCDGIVDCADFSDETGCDFNCKPPSFFCPLSRQCLSNVTICNRRQECPLGEDELFCLALSKEAKNDRELQIKLDEFGFPIRSKKGFVSINTKSVWEQLCAFDIPTQKLRNATCQYLGFGYPVATNLSESLKEQLTPVLPLRGLVYSGSKYMKKSRGNFDPKKVAFQQIERRIDEGKGDIVLQGKSQNISDTICGNLYLECSSQPPGIRPLYNSNRGLLQPQRYNFLGRGLWPWHMLLFNKGEFICDATLVDVNLAIVGQPTDLTIAGGLIRKTLFSTPFEQIRNVAKILFFERFVILEAGIPFEPTMDINPLKLQP</sequence>
<dbReference type="InterPro" id="IPR023415">
    <property type="entry name" value="LDLR_class-A_CS"/>
</dbReference>
<dbReference type="Proteomes" id="UP001187531">
    <property type="component" value="Unassembled WGS sequence"/>
</dbReference>
<feature type="disulfide bond" evidence="10">
    <location>
        <begin position="797"/>
        <end position="812"/>
    </location>
</feature>
<dbReference type="CDD" id="cd00112">
    <property type="entry name" value="LDLa"/>
    <property type="match status" value="4"/>
</dbReference>
<evidence type="ECO:0000256" key="8">
    <source>
        <dbReference type="ARBA" id="ARBA00052079"/>
    </source>
</evidence>
<dbReference type="SUPFAM" id="SSF57424">
    <property type="entry name" value="LDL receptor-like module"/>
    <property type="match status" value="5"/>
</dbReference>
<accession>A0AA88I2P5</accession>
<keyword evidence="14" id="KW-0472">Membrane</keyword>
<keyword evidence="5" id="KW-0353">Hemolymph clotting</keyword>
<evidence type="ECO:0000256" key="6">
    <source>
        <dbReference type="ARBA" id="ARBA00022825"/>
    </source>
</evidence>
<proteinExistence type="predicted"/>
<evidence type="ECO:0000256" key="7">
    <source>
        <dbReference type="ARBA" id="ARBA00023157"/>
    </source>
</evidence>
<dbReference type="SMART" id="SM00020">
    <property type="entry name" value="Tryp_SPc"/>
    <property type="match status" value="1"/>
</dbReference>
<comment type="caution">
    <text evidence="11">Lacks conserved residue(s) required for the propagation of feature annotation.</text>
</comment>
<evidence type="ECO:0000256" key="4">
    <source>
        <dbReference type="ARBA" id="ARBA00022801"/>
    </source>
</evidence>
<evidence type="ECO:0000256" key="2">
    <source>
        <dbReference type="ARBA" id="ARBA00022670"/>
    </source>
</evidence>
<dbReference type="InterPro" id="IPR043504">
    <property type="entry name" value="Peptidase_S1_PA_chymotrypsin"/>
</dbReference>
<organism evidence="17 18">
    <name type="scientific">Artemia franciscana</name>
    <name type="common">Brine shrimp</name>
    <name type="synonym">Artemia sanfranciscana</name>
    <dbReference type="NCBI Taxonomy" id="6661"/>
    <lineage>
        <taxon>Eukaryota</taxon>
        <taxon>Metazoa</taxon>
        <taxon>Ecdysozoa</taxon>
        <taxon>Arthropoda</taxon>
        <taxon>Crustacea</taxon>
        <taxon>Branchiopoda</taxon>
        <taxon>Anostraca</taxon>
        <taxon>Artemiidae</taxon>
        <taxon>Artemia</taxon>
    </lineage>
</organism>
<feature type="domain" description="Peptidase S1" evidence="15">
    <location>
        <begin position="465"/>
        <end position="697"/>
    </location>
</feature>
<dbReference type="PROSITE" id="PS50240">
    <property type="entry name" value="TRYPSIN_DOM"/>
    <property type="match status" value="1"/>
</dbReference>
<comment type="caution">
    <text evidence="17">The sequence shown here is derived from an EMBL/GenBank/DDBJ whole genome shotgun (WGS) entry which is preliminary data.</text>
</comment>
<evidence type="ECO:0000256" key="13">
    <source>
        <dbReference type="SAM" id="MobiDB-lite"/>
    </source>
</evidence>
<dbReference type="PROSITE" id="PS50068">
    <property type="entry name" value="LDLRA_2"/>
    <property type="match status" value="5"/>
</dbReference>
<keyword evidence="6 12" id="KW-0720">Serine protease</keyword>
<dbReference type="PROSITE" id="PS00135">
    <property type="entry name" value="TRYPSIN_SER"/>
    <property type="match status" value="1"/>
</dbReference>
<dbReference type="InterPro" id="IPR036055">
    <property type="entry name" value="LDL_receptor-like_sf"/>
</dbReference>
<dbReference type="PANTHER" id="PTHR24252:SF7">
    <property type="entry name" value="HYALIN"/>
    <property type="match status" value="1"/>
</dbReference>
<feature type="disulfide bond" evidence="10">
    <location>
        <begin position="866"/>
        <end position="881"/>
    </location>
</feature>
<dbReference type="Gene3D" id="4.10.400.10">
    <property type="entry name" value="Low-density Lipoprotein Receptor"/>
    <property type="match status" value="5"/>
</dbReference>
<feature type="region of interest" description="Disordered" evidence="13">
    <location>
        <begin position="1"/>
        <end position="43"/>
    </location>
</feature>
<keyword evidence="7 10" id="KW-1015">Disulfide bond</keyword>
<dbReference type="EMBL" id="JAVRJZ010000007">
    <property type="protein sequence ID" value="KAK2720515.1"/>
    <property type="molecule type" value="Genomic_DNA"/>
</dbReference>
<evidence type="ECO:0000256" key="5">
    <source>
        <dbReference type="ARBA" id="ARBA00022820"/>
    </source>
</evidence>
<dbReference type="SMART" id="SM00192">
    <property type="entry name" value="LDLa"/>
    <property type="match status" value="7"/>
</dbReference>
<dbReference type="Pfam" id="PF00089">
    <property type="entry name" value="Trypsin"/>
    <property type="match status" value="1"/>
</dbReference>
<gene>
    <name evidence="17" type="ORF">QYM36_004408</name>
</gene>
<protein>
    <recommendedName>
        <fullName evidence="9">limulus clotting factor C</fullName>
        <ecNumber evidence="9">3.4.21.84</ecNumber>
    </recommendedName>
</protein>
<dbReference type="SUPFAM" id="SSF50494">
    <property type="entry name" value="Trypsin-like serine proteases"/>
    <property type="match status" value="1"/>
</dbReference>
<keyword evidence="2 12" id="KW-0645">Protease</keyword>
<evidence type="ECO:0000256" key="1">
    <source>
        <dbReference type="ARBA" id="ARBA00022659"/>
    </source>
</evidence>
<keyword evidence="4 12" id="KW-0378">Hydrolase</keyword>
<evidence type="ECO:0000313" key="17">
    <source>
        <dbReference type="EMBL" id="KAK2720515.1"/>
    </source>
</evidence>
<name>A0AA88I2P5_ARTSF</name>
<dbReference type="InterPro" id="IPR033116">
    <property type="entry name" value="TRYPSIN_SER"/>
</dbReference>
<evidence type="ECO:0000256" key="10">
    <source>
        <dbReference type="PROSITE-ProRule" id="PRU00124"/>
    </source>
</evidence>
<feature type="disulfide bond" evidence="10">
    <location>
        <begin position="717"/>
        <end position="729"/>
    </location>
</feature>
<reference evidence="17" key="1">
    <citation type="submission" date="2023-07" db="EMBL/GenBank/DDBJ databases">
        <title>Chromosome-level genome assembly of Artemia franciscana.</title>
        <authorList>
            <person name="Jo E."/>
        </authorList>
    </citation>
    <scope>NUCLEOTIDE SEQUENCE</scope>
    <source>
        <tissue evidence="17">Whole body</tissue>
    </source>
</reference>
<dbReference type="PANTHER" id="PTHR24252">
    <property type="entry name" value="ACROSIN-RELATED"/>
    <property type="match status" value="1"/>
</dbReference>
<dbReference type="CDD" id="cd00190">
    <property type="entry name" value="Tryp_SPc"/>
    <property type="match status" value="1"/>
</dbReference>
<evidence type="ECO:0000256" key="11">
    <source>
        <dbReference type="PROSITE-ProRule" id="PRU00196"/>
    </source>
</evidence>
<dbReference type="GO" id="GO:0042381">
    <property type="term" value="P:hemolymph coagulation"/>
    <property type="evidence" value="ECO:0007669"/>
    <property type="project" value="UniProtKB-KW"/>
</dbReference>
<feature type="transmembrane region" description="Helical" evidence="14">
    <location>
        <begin position="104"/>
        <end position="129"/>
    </location>
</feature>
<dbReference type="InterPro" id="IPR009003">
    <property type="entry name" value="Peptidase_S1_PA"/>
</dbReference>